<feature type="region of interest" description="Disordered" evidence="1">
    <location>
        <begin position="75"/>
        <end position="97"/>
    </location>
</feature>
<evidence type="ECO:0008006" key="4">
    <source>
        <dbReference type="Google" id="ProtNLM"/>
    </source>
</evidence>
<evidence type="ECO:0000313" key="2">
    <source>
        <dbReference type="EMBL" id="KAJ1188684.1"/>
    </source>
</evidence>
<dbReference type="AlphaFoldDB" id="A0AAV7UJM5"/>
<organism evidence="2 3">
    <name type="scientific">Pleurodeles waltl</name>
    <name type="common">Iberian ribbed newt</name>
    <dbReference type="NCBI Taxonomy" id="8319"/>
    <lineage>
        <taxon>Eukaryota</taxon>
        <taxon>Metazoa</taxon>
        <taxon>Chordata</taxon>
        <taxon>Craniata</taxon>
        <taxon>Vertebrata</taxon>
        <taxon>Euteleostomi</taxon>
        <taxon>Amphibia</taxon>
        <taxon>Batrachia</taxon>
        <taxon>Caudata</taxon>
        <taxon>Salamandroidea</taxon>
        <taxon>Salamandridae</taxon>
        <taxon>Pleurodelinae</taxon>
        <taxon>Pleurodeles</taxon>
    </lineage>
</organism>
<dbReference type="EMBL" id="JANPWB010000005">
    <property type="protein sequence ID" value="KAJ1188684.1"/>
    <property type="molecule type" value="Genomic_DNA"/>
</dbReference>
<dbReference type="Proteomes" id="UP001066276">
    <property type="component" value="Chromosome 3_1"/>
</dbReference>
<keyword evidence="3" id="KW-1185">Reference proteome</keyword>
<reference evidence="2" key="1">
    <citation type="journal article" date="2022" name="bioRxiv">
        <title>Sequencing and chromosome-scale assembly of the giantPleurodeles waltlgenome.</title>
        <authorList>
            <person name="Brown T."/>
            <person name="Elewa A."/>
            <person name="Iarovenko S."/>
            <person name="Subramanian E."/>
            <person name="Araus A.J."/>
            <person name="Petzold A."/>
            <person name="Susuki M."/>
            <person name="Suzuki K.-i.T."/>
            <person name="Hayashi T."/>
            <person name="Toyoda A."/>
            <person name="Oliveira C."/>
            <person name="Osipova E."/>
            <person name="Leigh N.D."/>
            <person name="Simon A."/>
            <person name="Yun M.H."/>
        </authorList>
    </citation>
    <scope>NUCLEOTIDE SEQUENCE</scope>
    <source>
        <strain evidence="2">20211129_DDA</strain>
        <tissue evidence="2">Liver</tissue>
    </source>
</reference>
<comment type="caution">
    <text evidence="2">The sequence shown here is derived from an EMBL/GenBank/DDBJ whole genome shotgun (WGS) entry which is preliminary data.</text>
</comment>
<feature type="region of interest" description="Disordered" evidence="1">
    <location>
        <begin position="126"/>
        <end position="162"/>
    </location>
</feature>
<accession>A0AAV7UJM5</accession>
<evidence type="ECO:0000313" key="3">
    <source>
        <dbReference type="Proteomes" id="UP001066276"/>
    </source>
</evidence>
<protein>
    <recommendedName>
        <fullName evidence="4">DUF167 domain-containing protein</fullName>
    </recommendedName>
</protein>
<proteinExistence type="predicted"/>
<sequence>MSAELRCDMGPGKLLVRMPKDKRKAPVNGGREQLELRARIPDYQALGAVRRASDSSTVTALLRWVPPVRRSLRSRPFGPVSCGSRERAARRGGLRGSDGVAALSWSTEAACRPRSRGGLRVCQGARWRSRQGSRGDGPRDCEVRDQRDAELWPEADRSVEAR</sequence>
<evidence type="ECO:0000256" key="1">
    <source>
        <dbReference type="SAM" id="MobiDB-lite"/>
    </source>
</evidence>
<feature type="compositionally biased region" description="Basic and acidic residues" evidence="1">
    <location>
        <begin position="136"/>
        <end position="162"/>
    </location>
</feature>
<name>A0AAV7UJM5_PLEWA</name>
<gene>
    <name evidence="2" type="ORF">NDU88_005443</name>
</gene>